<feature type="region of interest" description="Disordered" evidence="2">
    <location>
        <begin position="184"/>
        <end position="205"/>
    </location>
</feature>
<dbReference type="Pfam" id="PF03372">
    <property type="entry name" value="Exo_endo_phos"/>
    <property type="match status" value="1"/>
</dbReference>
<feature type="region of interest" description="Disordered" evidence="2">
    <location>
        <begin position="306"/>
        <end position="368"/>
    </location>
</feature>
<evidence type="ECO:0000259" key="3">
    <source>
        <dbReference type="Pfam" id="PF03372"/>
    </source>
</evidence>
<dbReference type="InterPro" id="IPR036691">
    <property type="entry name" value="Endo/exonu/phosph_ase_sf"/>
</dbReference>
<feature type="region of interest" description="Disordered" evidence="2">
    <location>
        <begin position="538"/>
        <end position="572"/>
    </location>
</feature>
<dbReference type="EMBL" id="OW240921">
    <property type="protein sequence ID" value="CAH2320041.1"/>
    <property type="molecule type" value="Genomic_DNA"/>
</dbReference>
<dbReference type="PANTHER" id="PTHR11505">
    <property type="entry name" value="L1 TRANSPOSABLE ELEMENT-RELATED"/>
    <property type="match status" value="1"/>
</dbReference>
<feature type="compositionally biased region" description="Polar residues" evidence="2">
    <location>
        <begin position="314"/>
        <end position="329"/>
    </location>
</feature>
<dbReference type="Gene3D" id="3.30.70.1820">
    <property type="entry name" value="L1 transposable element, RRM domain"/>
    <property type="match status" value="1"/>
</dbReference>
<feature type="region of interest" description="Disordered" evidence="2">
    <location>
        <begin position="426"/>
        <end position="451"/>
    </location>
</feature>
<name>A0AAD1WRG7_PELCU</name>
<feature type="compositionally biased region" description="Basic and acidic residues" evidence="2">
    <location>
        <begin position="433"/>
        <end position="448"/>
    </location>
</feature>
<feature type="compositionally biased region" description="Polar residues" evidence="2">
    <location>
        <begin position="55"/>
        <end position="64"/>
    </location>
</feature>
<dbReference type="SUPFAM" id="SSF56219">
    <property type="entry name" value="DNase I-like"/>
    <property type="match status" value="1"/>
</dbReference>
<sequence>MDLEGGGGLGSDEHGRLSAELRSTKAQRTEHPTTHRRALPPMGRTKRGDLPQTPKPSVSGSQTGPMDEFLHAPCGPDPSSPTSKMAPTSPASTCSTADTTTLADIGAELKRVAMKMVTKDDLTHLTNNIYEAIKSEVNGLKAEIKAQEHRIQQVEKRAQTTEDHSTATDTALKRQGTLILAMRRQLEDQDNRSRRNNIRVRGIPESPEGENIEEMLTSLFRIILREDTPAIIKYDRAHRALRPRPTEGTPRDIICCLHSFATKDIIMRKARSRAHWNYREDIPQFLQRLNLPPTPVPNWTTTAATSKAKKMELSRNNPIPDQLTPQMTPTLEKHLEANPHPKNQSNRRDTLPTPLAWEGTTPHHETDRTRGYLTCKWVFHNTGGGGKKTTAGEGILLGRGITGGRRPPAALTFGPTYIDNTLPKRSIHSQFPHTDDTLMNKRREGGKKGEKKKKNIYTHMTQMKQPRHNEYPQAPTLTTRKLPLRYFPPPDTSDTEKTQQTGIVLITQWTHINGISDDYTTPLLQWTDATTPKRIYTPTQITDSSDDTQPFSSINSTTNTAHTTQAPQPKQLRAQTRYPPLSVCTLNTTEADWYTTGIKPGAHELPLRGEDHLLTLSRHAHHIYTTLQHPIKKHTPPSHEPDTTTQEQIPTHHSSNSPERPPPGAPDPATTQGHRTTPKPRNQATGSGFLGRLPRTPIPDKTPPLRGDTGRMAYRPDPMKIITQNCRGLNLPERRTNLLRDLQRERVAVALLQETHFREGAAPALKNKQYPTNYFSNHPTVKKAGVAILIAARLQFQEQDHLIDHNGRYAFVKGNIAGRCYTFATIYVPNNNQSRFLKNTLKALTDFTEGTLVTGGDFNVTLDPKVDSSTGHSSIPQREIRNINHTLKTLRLVDCWRTLNPLDREYTHYSIIHKRYSRIDFLLLQQEALIRLRRASIHTATWSDHGQVSIDLESPLIRPTKTSWRLNDSLLTDLPLRAQVTDTLQTYFTENETGDVSDMTIWEAHKSVLRGKLIQIASQRKKEAGTLMSTILDRIRSLETQHKRQQVEDTYRELLEERRRLHALLLKRHLRQLRRSKGFFYLHANKGGKLLAHMLRGQQHPSQVHKLKTSNGTTTQNPEKIAKEFFTYYSSLYSTHSQSDEEGKRIKQENIYT</sequence>
<proteinExistence type="predicted"/>
<dbReference type="GO" id="GO:0003824">
    <property type="term" value="F:catalytic activity"/>
    <property type="evidence" value="ECO:0007669"/>
    <property type="project" value="InterPro"/>
</dbReference>
<feature type="coiled-coil region" evidence="1">
    <location>
        <begin position="130"/>
        <end position="164"/>
    </location>
</feature>
<dbReference type="AlphaFoldDB" id="A0AAD1WRG7"/>
<accession>A0AAD1WRG7</accession>
<reference evidence="4" key="1">
    <citation type="submission" date="2022-03" db="EMBL/GenBank/DDBJ databases">
        <authorList>
            <person name="Alioto T."/>
            <person name="Alioto T."/>
            <person name="Gomez Garrido J."/>
        </authorList>
    </citation>
    <scope>NUCLEOTIDE SEQUENCE</scope>
</reference>
<feature type="compositionally biased region" description="Basic and acidic residues" evidence="2">
    <location>
        <begin position="11"/>
        <end position="33"/>
    </location>
</feature>
<dbReference type="Gene3D" id="3.60.10.10">
    <property type="entry name" value="Endonuclease/exonuclease/phosphatase"/>
    <property type="match status" value="1"/>
</dbReference>
<protein>
    <recommendedName>
        <fullName evidence="3">Endonuclease/exonuclease/phosphatase domain-containing protein</fullName>
    </recommendedName>
</protein>
<feature type="compositionally biased region" description="Polar residues" evidence="2">
    <location>
        <begin position="80"/>
        <end position="95"/>
    </location>
</feature>
<keyword evidence="1" id="KW-0175">Coiled coil</keyword>
<gene>
    <name evidence="4" type="ORF">PECUL_23A035822</name>
</gene>
<dbReference type="InterPro" id="IPR004244">
    <property type="entry name" value="Transposase_22"/>
</dbReference>
<keyword evidence="5" id="KW-1185">Reference proteome</keyword>
<dbReference type="CDD" id="cd09076">
    <property type="entry name" value="L1-EN"/>
    <property type="match status" value="1"/>
</dbReference>
<evidence type="ECO:0000256" key="1">
    <source>
        <dbReference type="SAM" id="Coils"/>
    </source>
</evidence>
<feature type="region of interest" description="Disordered" evidence="2">
    <location>
        <begin position="1"/>
        <end position="95"/>
    </location>
</feature>
<feature type="compositionally biased region" description="Polar residues" evidence="2">
    <location>
        <begin position="669"/>
        <end position="686"/>
    </location>
</feature>
<feature type="compositionally biased region" description="Polar residues" evidence="2">
    <location>
        <begin position="538"/>
        <end position="568"/>
    </location>
</feature>
<feature type="compositionally biased region" description="Basic and acidic residues" evidence="2">
    <location>
        <begin position="184"/>
        <end position="193"/>
    </location>
</feature>
<feature type="compositionally biased region" description="Polar residues" evidence="2">
    <location>
        <begin position="643"/>
        <end position="657"/>
    </location>
</feature>
<evidence type="ECO:0000313" key="5">
    <source>
        <dbReference type="Proteomes" id="UP001295444"/>
    </source>
</evidence>
<feature type="region of interest" description="Disordered" evidence="2">
    <location>
        <begin position="629"/>
        <end position="715"/>
    </location>
</feature>
<feature type="domain" description="Endonuclease/exonuclease/phosphatase" evidence="3">
    <location>
        <begin position="723"/>
        <end position="945"/>
    </location>
</feature>
<evidence type="ECO:0000313" key="4">
    <source>
        <dbReference type="EMBL" id="CAH2320041.1"/>
    </source>
</evidence>
<dbReference type="Proteomes" id="UP001295444">
    <property type="component" value="Chromosome 10"/>
</dbReference>
<feature type="compositionally biased region" description="Gly residues" evidence="2">
    <location>
        <begin position="1"/>
        <end position="10"/>
    </location>
</feature>
<dbReference type="InterPro" id="IPR005135">
    <property type="entry name" value="Endo/exonuclease/phosphatase"/>
</dbReference>
<evidence type="ECO:0000256" key="2">
    <source>
        <dbReference type="SAM" id="MobiDB-lite"/>
    </source>
</evidence>
<organism evidence="4 5">
    <name type="scientific">Pelobates cultripes</name>
    <name type="common">Western spadefoot toad</name>
    <dbReference type="NCBI Taxonomy" id="61616"/>
    <lineage>
        <taxon>Eukaryota</taxon>
        <taxon>Metazoa</taxon>
        <taxon>Chordata</taxon>
        <taxon>Craniata</taxon>
        <taxon>Vertebrata</taxon>
        <taxon>Euteleostomi</taxon>
        <taxon>Amphibia</taxon>
        <taxon>Batrachia</taxon>
        <taxon>Anura</taxon>
        <taxon>Pelobatoidea</taxon>
        <taxon>Pelobatidae</taxon>
        <taxon>Pelobates</taxon>
    </lineage>
</organism>